<protein>
    <submittedName>
        <fullName evidence="1">Uncharacterized protein</fullName>
    </submittedName>
</protein>
<gene>
    <name evidence="1" type="ORF">HX797_19320</name>
</gene>
<dbReference type="InterPro" id="IPR029062">
    <property type="entry name" value="Class_I_gatase-like"/>
</dbReference>
<name>A0A7Y7RU67_9PSED</name>
<reference evidence="1 2" key="1">
    <citation type="submission" date="2020-04" db="EMBL/GenBank/DDBJ databases">
        <title>Molecular characterization of pseudomonads from Agaricus bisporus reveal novel blotch 2 pathogens in Western Europe.</title>
        <authorList>
            <person name="Taparia T."/>
            <person name="Krijger M."/>
            <person name="Haynes E."/>
            <person name="Elpinstone J.G."/>
            <person name="Noble R."/>
            <person name="Van Der Wolf J."/>
        </authorList>
    </citation>
    <scope>NUCLEOTIDE SEQUENCE [LARGE SCALE GENOMIC DNA]</scope>
    <source>
        <strain evidence="1 2">B7002</strain>
    </source>
</reference>
<dbReference type="SUPFAM" id="SSF52317">
    <property type="entry name" value="Class I glutamine amidotransferase-like"/>
    <property type="match status" value="1"/>
</dbReference>
<dbReference type="Proteomes" id="UP000560470">
    <property type="component" value="Unassembled WGS sequence"/>
</dbReference>
<organism evidence="1 2">
    <name type="scientific">Pseudomonas edaphica</name>
    <dbReference type="NCBI Taxonomy" id="2006980"/>
    <lineage>
        <taxon>Bacteria</taxon>
        <taxon>Pseudomonadati</taxon>
        <taxon>Pseudomonadota</taxon>
        <taxon>Gammaproteobacteria</taxon>
        <taxon>Pseudomonadales</taxon>
        <taxon>Pseudomonadaceae</taxon>
        <taxon>Pseudomonas</taxon>
    </lineage>
</organism>
<accession>A0A7Y7RU67</accession>
<dbReference type="EMBL" id="JACAOZ010000016">
    <property type="protein sequence ID" value="NVZ58416.1"/>
    <property type="molecule type" value="Genomic_DNA"/>
</dbReference>
<dbReference type="AlphaFoldDB" id="A0A7Y7RU67"/>
<evidence type="ECO:0000313" key="2">
    <source>
        <dbReference type="Proteomes" id="UP000560470"/>
    </source>
</evidence>
<evidence type="ECO:0000313" key="1">
    <source>
        <dbReference type="EMBL" id="NVZ58416.1"/>
    </source>
</evidence>
<sequence length="211" mass="22090">MPQVKLPANYGAEGTYNKIQSVITFDAMADIVSATVTAAELKAKYDVLSVGLHVSTFTVAQAAKLKAYADLGGVLLLTCDNSTAAGMTNVMQVFGHTGSFVVTPSFTYSGVSSVSESFSSYFGNSEAVPLKGGGLLAITAAQLPVDSRVIATYGTNVLFWVVGGTKGRVVAFSDIDLAVIDVDGATIDNGQERFVNNMMAYVFDQVLVSAE</sequence>
<proteinExistence type="predicted"/>
<comment type="caution">
    <text evidence="1">The sequence shown here is derived from an EMBL/GenBank/DDBJ whole genome shotgun (WGS) entry which is preliminary data.</text>
</comment>